<dbReference type="EMBL" id="CP015519">
    <property type="protein sequence ID" value="APG27006.1"/>
    <property type="molecule type" value="Genomic_DNA"/>
</dbReference>
<keyword evidence="8" id="KW-1185">Reference proteome</keyword>
<dbReference type="AlphaFoldDB" id="A0A1L3GM26"/>
<organism evidence="7 8">
    <name type="scientific">Syntrophotalea acetylenivorans</name>
    <dbReference type="NCBI Taxonomy" id="1842532"/>
    <lineage>
        <taxon>Bacteria</taxon>
        <taxon>Pseudomonadati</taxon>
        <taxon>Thermodesulfobacteriota</taxon>
        <taxon>Desulfuromonadia</taxon>
        <taxon>Desulfuromonadales</taxon>
        <taxon>Syntrophotaleaceae</taxon>
        <taxon>Syntrophotalea</taxon>
    </lineage>
</organism>
<feature type="transmembrane region" description="Helical" evidence="5">
    <location>
        <begin position="93"/>
        <end position="117"/>
    </location>
</feature>
<name>A0A1L3GM26_9BACT</name>
<evidence type="ECO:0000256" key="5">
    <source>
        <dbReference type="SAM" id="Phobius"/>
    </source>
</evidence>
<evidence type="ECO:0000313" key="8">
    <source>
        <dbReference type="Proteomes" id="UP000182517"/>
    </source>
</evidence>
<sequence>MNWRMLFEDSQSWDHILFSVCWLLAAAIIGRIIHFLVFRLLQCRAVDSRQNLSVTLLKHLRAPAGLVIPLLSILLIAPALQFPEETVMVCRRIFSLGFIASVAWLLGSTVFIFRDLVLSRYDVTARDNLKARAVHTQINVLVKITLVVICVIAAACMMMIFENIRQLGTSLLASAGVIGIIVGFAAQRSLGTLLAGLQIAITQPIRIDDVVIVEGEWGRIEEITLTYVVVRIWDLRRIILPVTYFLEKPFQNWTRVSADLLGSVFLHADYTVPVEALRNELQRILAGSENWDGKVWKLQATNATATTVEFRALMSAPDSSMAWDLRCEVREKLLAFLQKNFPESLPKVRAELKTVARAREDGSCAFGTTHVTKE</sequence>
<evidence type="ECO:0000313" key="7">
    <source>
        <dbReference type="EMBL" id="APG27006.1"/>
    </source>
</evidence>
<dbReference type="Gene3D" id="1.10.287.1260">
    <property type="match status" value="1"/>
</dbReference>
<dbReference type="InterPro" id="IPR010920">
    <property type="entry name" value="LSM_dom_sf"/>
</dbReference>
<reference evidence="7 8" key="1">
    <citation type="journal article" date="2017" name="Genome Announc.">
        <title>Complete Genome Sequences of Two Acetylene-Fermenting Pelobacter acetylenicus Strains.</title>
        <authorList>
            <person name="Sutton J.M."/>
            <person name="Baesman S.M."/>
            <person name="Fierst J.L."/>
            <person name="Poret-Peterson A.T."/>
            <person name="Oremland R.S."/>
            <person name="Dunlap D.S."/>
            <person name="Akob D.M."/>
        </authorList>
    </citation>
    <scope>NUCLEOTIDE SEQUENCE [LARGE SCALE GENOMIC DNA]</scope>
    <source>
        <strain evidence="7 8">SFB93</strain>
    </source>
</reference>
<gene>
    <name evidence="7" type="ORF">A7E78_03660</name>
</gene>
<evidence type="ECO:0000256" key="4">
    <source>
        <dbReference type="ARBA" id="ARBA00023136"/>
    </source>
</evidence>
<dbReference type="STRING" id="1842532.A7E78_03660"/>
<dbReference type="InterPro" id="IPR006685">
    <property type="entry name" value="MscS_channel_2nd"/>
</dbReference>
<comment type="subcellular location">
    <subcellularLocation>
        <location evidence="1">Membrane</location>
    </subcellularLocation>
</comment>
<protein>
    <submittedName>
        <fullName evidence="7">Mechanosensitive ion channel protein MscS</fullName>
    </submittedName>
</protein>
<dbReference type="KEGG" id="pef:A7E78_03660"/>
<feature type="transmembrane region" description="Helical" evidence="5">
    <location>
        <begin position="167"/>
        <end position="186"/>
    </location>
</feature>
<dbReference type="GO" id="GO:0016020">
    <property type="term" value="C:membrane"/>
    <property type="evidence" value="ECO:0007669"/>
    <property type="project" value="UniProtKB-SubCell"/>
</dbReference>
<evidence type="ECO:0000259" key="6">
    <source>
        <dbReference type="Pfam" id="PF00924"/>
    </source>
</evidence>
<evidence type="ECO:0000256" key="3">
    <source>
        <dbReference type="ARBA" id="ARBA00022989"/>
    </source>
</evidence>
<dbReference type="PANTHER" id="PTHR30566:SF25">
    <property type="entry name" value="INNER MEMBRANE PROTEIN"/>
    <property type="match status" value="1"/>
</dbReference>
<evidence type="ECO:0000256" key="1">
    <source>
        <dbReference type="ARBA" id="ARBA00004370"/>
    </source>
</evidence>
<dbReference type="RefSeq" id="WP_072282967.1">
    <property type="nucleotide sequence ID" value="NZ_CP015519.1"/>
</dbReference>
<dbReference type="Pfam" id="PF00924">
    <property type="entry name" value="MS_channel_2nd"/>
    <property type="match status" value="1"/>
</dbReference>
<dbReference type="Gene3D" id="2.30.30.60">
    <property type="match status" value="1"/>
</dbReference>
<feature type="transmembrane region" description="Helical" evidence="5">
    <location>
        <begin position="62"/>
        <end position="81"/>
    </location>
</feature>
<feature type="transmembrane region" description="Helical" evidence="5">
    <location>
        <begin position="16"/>
        <end position="41"/>
    </location>
</feature>
<keyword evidence="4 5" id="KW-0472">Membrane</keyword>
<dbReference type="SUPFAM" id="SSF50182">
    <property type="entry name" value="Sm-like ribonucleoproteins"/>
    <property type="match status" value="1"/>
</dbReference>
<keyword evidence="2 5" id="KW-0812">Transmembrane</keyword>
<evidence type="ECO:0000256" key="2">
    <source>
        <dbReference type="ARBA" id="ARBA00022692"/>
    </source>
</evidence>
<dbReference type="InterPro" id="IPR023408">
    <property type="entry name" value="MscS_beta-dom_sf"/>
</dbReference>
<feature type="transmembrane region" description="Helical" evidence="5">
    <location>
        <begin position="138"/>
        <end position="161"/>
    </location>
</feature>
<keyword evidence="3 5" id="KW-1133">Transmembrane helix</keyword>
<dbReference type="GO" id="GO:0008381">
    <property type="term" value="F:mechanosensitive monoatomic ion channel activity"/>
    <property type="evidence" value="ECO:0007669"/>
    <property type="project" value="UniProtKB-ARBA"/>
</dbReference>
<dbReference type="PANTHER" id="PTHR30566">
    <property type="entry name" value="YNAI-RELATED MECHANOSENSITIVE ION CHANNEL"/>
    <property type="match status" value="1"/>
</dbReference>
<proteinExistence type="predicted"/>
<dbReference type="Proteomes" id="UP000182517">
    <property type="component" value="Chromosome"/>
</dbReference>
<accession>A0A1L3GM26</accession>
<feature type="domain" description="Mechanosensitive ion channel MscS" evidence="6">
    <location>
        <begin position="191"/>
        <end position="255"/>
    </location>
</feature>